<gene>
    <name evidence="2" type="ORF">GHT09_007179</name>
    <name evidence="3" type="ORF">MONAX_5E011507</name>
</gene>
<dbReference type="AlphaFoldDB" id="A0A5E4AGX9"/>
<evidence type="ECO:0000313" key="3">
    <source>
        <dbReference type="EMBL" id="VTJ55966.1"/>
    </source>
</evidence>
<reference evidence="2" key="2">
    <citation type="submission" date="2020-08" db="EMBL/GenBank/DDBJ databases">
        <authorList>
            <person name="Shumante A."/>
            <person name="Zimin A.V."/>
            <person name="Puiu D."/>
            <person name="Salzberg S.L."/>
        </authorList>
    </citation>
    <scope>NUCLEOTIDE SEQUENCE</scope>
    <source>
        <strain evidence="2">WC2-LM</strain>
        <tissue evidence="2">Liver</tissue>
    </source>
</reference>
<sequence length="116" mass="12864">MASSFQACELGTDSGSQGALSPLLSGLKKPERKEPSQTLPREEYQDKLAAEEGTSSDEEERIEVPLKERSDPRLPLGSLLKEKAPEIQRLQEDWQSQKARLQAQVEGQPGGDFPWS</sequence>
<evidence type="ECO:0000256" key="1">
    <source>
        <dbReference type="SAM" id="MobiDB-lite"/>
    </source>
</evidence>
<feature type="compositionally biased region" description="Basic and acidic residues" evidence="1">
    <location>
        <begin position="28"/>
        <end position="50"/>
    </location>
</feature>
<reference evidence="3 4" key="1">
    <citation type="submission" date="2019-04" db="EMBL/GenBank/DDBJ databases">
        <authorList>
            <person name="Alioto T."/>
            <person name="Alioto T."/>
        </authorList>
    </citation>
    <scope>NUCLEOTIDE SEQUENCE [LARGE SCALE GENOMIC DNA]</scope>
</reference>
<evidence type="ECO:0000313" key="4">
    <source>
        <dbReference type="Proteomes" id="UP000335636"/>
    </source>
</evidence>
<feature type="compositionally biased region" description="Basic and acidic residues" evidence="1">
    <location>
        <begin position="62"/>
        <end position="72"/>
    </location>
</feature>
<keyword evidence="4" id="KW-1185">Reference proteome</keyword>
<protein>
    <submittedName>
        <fullName evidence="3">Uncharacterized protein</fullName>
    </submittedName>
</protein>
<organism evidence="3 4">
    <name type="scientific">Marmota monax</name>
    <name type="common">Woodchuck</name>
    <dbReference type="NCBI Taxonomy" id="9995"/>
    <lineage>
        <taxon>Eukaryota</taxon>
        <taxon>Metazoa</taxon>
        <taxon>Chordata</taxon>
        <taxon>Craniata</taxon>
        <taxon>Vertebrata</taxon>
        <taxon>Euteleostomi</taxon>
        <taxon>Mammalia</taxon>
        <taxon>Eutheria</taxon>
        <taxon>Euarchontoglires</taxon>
        <taxon>Glires</taxon>
        <taxon>Rodentia</taxon>
        <taxon>Sciuromorpha</taxon>
        <taxon>Sciuridae</taxon>
        <taxon>Xerinae</taxon>
        <taxon>Marmotini</taxon>
        <taxon>Marmota</taxon>
    </lineage>
</organism>
<accession>A0A5E4AGX9</accession>
<name>A0A5E4AGX9_MARMO</name>
<dbReference type="Proteomes" id="UP000662637">
    <property type="component" value="Unassembled WGS sequence"/>
</dbReference>
<dbReference type="EMBL" id="CABDUW010000058">
    <property type="protein sequence ID" value="VTJ55966.1"/>
    <property type="molecule type" value="Genomic_DNA"/>
</dbReference>
<dbReference type="EMBL" id="WJEC01000708">
    <property type="protein sequence ID" value="KAF7481592.1"/>
    <property type="molecule type" value="Genomic_DNA"/>
</dbReference>
<proteinExistence type="predicted"/>
<feature type="region of interest" description="Disordered" evidence="1">
    <location>
        <begin position="1"/>
        <end position="78"/>
    </location>
</feature>
<dbReference type="Proteomes" id="UP000335636">
    <property type="component" value="Unassembled WGS sequence"/>
</dbReference>
<evidence type="ECO:0000313" key="2">
    <source>
        <dbReference type="EMBL" id="KAF7481592.1"/>
    </source>
</evidence>